<protein>
    <submittedName>
        <fullName evidence="1">Uncharacterized protein</fullName>
    </submittedName>
</protein>
<evidence type="ECO:0000313" key="1">
    <source>
        <dbReference type="EMBL" id="AND75335.1"/>
    </source>
</evidence>
<sequence>MNVSKLLTLPNGLYKLSKERKFLGIPLGKKKLFYLIVEQGKNFATMSEEDYHGFHYHIPCYAFKVKNDRVIKSWINNSFGRFVTPSNEEFHNLLLERYIESTTHLEYIGN</sequence>
<name>A0A172Q0G6_9CAUD</name>
<reference evidence="2" key="1">
    <citation type="submission" date="2016-03" db="EMBL/GenBank/DDBJ databases">
        <title>Characterization of Acinetobacter baumannii phage vB_AbaM_ME3.</title>
        <authorList>
            <person name="Buttimer C.T.H."/>
            <person name="Elbreki M."/>
            <person name="Coffey A."/>
        </authorList>
    </citation>
    <scope>NUCLEOTIDE SEQUENCE [LARGE SCALE GENOMIC DNA]</scope>
</reference>
<gene>
    <name evidence="1" type="ORF">ME3_174</name>
</gene>
<dbReference type="Proteomes" id="UP000225947">
    <property type="component" value="Segment"/>
</dbReference>
<dbReference type="EMBL" id="KU935715">
    <property type="protein sequence ID" value="AND75335.1"/>
    <property type="molecule type" value="Genomic_DNA"/>
</dbReference>
<accession>A0A172Q0G6</accession>
<proteinExistence type="predicted"/>
<keyword evidence="2" id="KW-1185">Reference proteome</keyword>
<organism evidence="1 2">
    <name type="scientific">Acinetobacter phage vB_AbaM_ME3</name>
    <dbReference type="NCBI Taxonomy" id="1837876"/>
    <lineage>
        <taxon>Viruses</taxon>
        <taxon>Duplodnaviria</taxon>
        <taxon>Heunggongvirae</taxon>
        <taxon>Uroviricota</taxon>
        <taxon>Caudoviricetes</taxon>
        <taxon>Metrivirus</taxon>
        <taxon>Metrivirus ME3</taxon>
    </lineage>
</organism>
<evidence type="ECO:0000313" key="2">
    <source>
        <dbReference type="Proteomes" id="UP000225947"/>
    </source>
</evidence>